<accession>A0A381SNA9</accession>
<evidence type="ECO:0000259" key="2">
    <source>
        <dbReference type="Pfam" id="PF01747"/>
    </source>
</evidence>
<dbReference type="AlphaFoldDB" id="A0A381SNA9"/>
<dbReference type="Gene3D" id="3.10.400.10">
    <property type="entry name" value="Sulfate adenylyltransferase"/>
    <property type="match status" value="1"/>
</dbReference>
<dbReference type="EMBL" id="UINC01003265">
    <property type="protein sequence ID" value="SVA04788.1"/>
    <property type="molecule type" value="Genomic_DNA"/>
</dbReference>
<feature type="domain" description="Sulphate adenylyltransferase catalytic" evidence="2">
    <location>
        <begin position="144"/>
        <end position="349"/>
    </location>
</feature>
<name>A0A381SNA9_9ZZZZ</name>
<dbReference type="Pfam" id="PF01747">
    <property type="entry name" value="ATP-sulfurylase"/>
    <property type="match status" value="1"/>
</dbReference>
<proteinExistence type="predicted"/>
<dbReference type="GO" id="GO:0004781">
    <property type="term" value="F:sulfate adenylyltransferase (ATP) activity"/>
    <property type="evidence" value="ECO:0007669"/>
    <property type="project" value="InterPro"/>
</dbReference>
<sequence>MNSNNKPQEIEINADLAMDIELILNGGFSPLTTFLDKRSLDSVLKNMRLPSGEIWSMPILFPKKFDNPINSTDSLLLKFQGYDFAVLEEPVTFEYDLDKLIRLFYGTVDEEHPGVQISRKTPSIFITGKLRGLSKLGKILNINYLEPQDVKNIIKEKRWKSIVGFHTRNPPHSAHEYIHKSVLKNHDALLLHPVIGSKKKGDFTREAIMHSYQIYLEKFLPSDRAILTPLLTYSRYAGPREAVFTAIVRRNYGCTHFIIGRDHTGVKNFYGKYDSQKIFDNFKDIDIEIIPSSEPFYCEKSKTITTKDECPYGDKYYVEVSGSKIRKAIKEKTEISEIFIRKEILNALQNMKNAFVN</sequence>
<dbReference type="InterPro" id="IPR015947">
    <property type="entry name" value="PUA-like_sf"/>
</dbReference>
<feature type="domain" description="ATP-sulfurylase PUA-like" evidence="3">
    <location>
        <begin position="5"/>
        <end position="134"/>
    </location>
</feature>
<dbReference type="Pfam" id="PF14306">
    <property type="entry name" value="PUA_2"/>
    <property type="match status" value="1"/>
</dbReference>
<evidence type="ECO:0000256" key="1">
    <source>
        <dbReference type="ARBA" id="ARBA00005048"/>
    </source>
</evidence>
<dbReference type="SUPFAM" id="SSF88697">
    <property type="entry name" value="PUA domain-like"/>
    <property type="match status" value="1"/>
</dbReference>
<gene>
    <name evidence="4" type="ORF">METZ01_LOCUS57642</name>
</gene>
<evidence type="ECO:0008006" key="5">
    <source>
        <dbReference type="Google" id="ProtNLM"/>
    </source>
</evidence>
<dbReference type="InterPro" id="IPR024951">
    <property type="entry name" value="Sulfurylase_cat_dom"/>
</dbReference>
<comment type="pathway">
    <text evidence="1">Sulfur metabolism; hydrogen sulfide biosynthesis; sulfite from sulfate: step 1/3.</text>
</comment>
<dbReference type="Gene3D" id="3.40.50.620">
    <property type="entry name" value="HUPs"/>
    <property type="match status" value="1"/>
</dbReference>
<evidence type="ECO:0000313" key="4">
    <source>
        <dbReference type="EMBL" id="SVA04788.1"/>
    </source>
</evidence>
<protein>
    <recommendedName>
        <fullName evidence="5">Sulfate adenylyltransferase</fullName>
    </recommendedName>
</protein>
<evidence type="ECO:0000259" key="3">
    <source>
        <dbReference type="Pfam" id="PF14306"/>
    </source>
</evidence>
<reference evidence="4" key="1">
    <citation type="submission" date="2018-05" db="EMBL/GenBank/DDBJ databases">
        <authorList>
            <person name="Lanie J.A."/>
            <person name="Ng W.-L."/>
            <person name="Kazmierczak K.M."/>
            <person name="Andrzejewski T.M."/>
            <person name="Davidsen T.M."/>
            <person name="Wayne K.J."/>
            <person name="Tettelin H."/>
            <person name="Glass J.I."/>
            <person name="Rusch D."/>
            <person name="Podicherti R."/>
            <person name="Tsui H.-C.T."/>
            <person name="Winkler M.E."/>
        </authorList>
    </citation>
    <scope>NUCLEOTIDE SEQUENCE</scope>
</reference>
<organism evidence="4">
    <name type="scientific">marine metagenome</name>
    <dbReference type="NCBI Taxonomy" id="408172"/>
    <lineage>
        <taxon>unclassified sequences</taxon>
        <taxon>metagenomes</taxon>
        <taxon>ecological metagenomes</taxon>
    </lineage>
</organism>
<dbReference type="PANTHER" id="PTHR43509">
    <property type="match status" value="1"/>
</dbReference>
<dbReference type="InterPro" id="IPR014729">
    <property type="entry name" value="Rossmann-like_a/b/a_fold"/>
</dbReference>
<dbReference type="SUPFAM" id="SSF52374">
    <property type="entry name" value="Nucleotidylyl transferase"/>
    <property type="match status" value="1"/>
</dbReference>
<dbReference type="InterPro" id="IPR025980">
    <property type="entry name" value="ATP-Sase_PUA-like_dom"/>
</dbReference>
<dbReference type="PANTHER" id="PTHR43509:SF1">
    <property type="entry name" value="SULFATE ADENYLYLTRANSFERASE"/>
    <property type="match status" value="1"/>
</dbReference>